<protein>
    <submittedName>
        <fullName evidence="2">Uncharacterized protein</fullName>
    </submittedName>
</protein>
<evidence type="ECO:0000313" key="2">
    <source>
        <dbReference type="EMBL" id="HCO24679.1"/>
    </source>
</evidence>
<sequence>MPAHQQTKVLSILRSLCFMLGLLILIYVLSVGPVIAIFSYSTGYMSPDQIRLVNFLYAPLSWPAECSASYRNLFQSYVDLWLRLI</sequence>
<keyword evidence="1" id="KW-0472">Membrane</keyword>
<keyword evidence="1" id="KW-1133">Transmembrane helix</keyword>
<evidence type="ECO:0000256" key="1">
    <source>
        <dbReference type="SAM" id="Phobius"/>
    </source>
</evidence>
<reference evidence="2 3" key="1">
    <citation type="journal article" date="2018" name="Nat. Biotechnol.">
        <title>A standardized bacterial taxonomy based on genome phylogeny substantially revises the tree of life.</title>
        <authorList>
            <person name="Parks D.H."/>
            <person name="Chuvochina M."/>
            <person name="Waite D.W."/>
            <person name="Rinke C."/>
            <person name="Skarshewski A."/>
            <person name="Chaumeil P.A."/>
            <person name="Hugenholtz P."/>
        </authorList>
    </citation>
    <scope>NUCLEOTIDE SEQUENCE [LARGE SCALE GENOMIC DNA]</scope>
    <source>
        <strain evidence="2">UBA9375</strain>
    </source>
</reference>
<organism evidence="2 3">
    <name type="scientific">Gimesia maris</name>
    <dbReference type="NCBI Taxonomy" id="122"/>
    <lineage>
        <taxon>Bacteria</taxon>
        <taxon>Pseudomonadati</taxon>
        <taxon>Planctomycetota</taxon>
        <taxon>Planctomycetia</taxon>
        <taxon>Planctomycetales</taxon>
        <taxon>Planctomycetaceae</taxon>
        <taxon>Gimesia</taxon>
    </lineage>
</organism>
<accession>A0A3D3R7D9</accession>
<dbReference type="EMBL" id="DQAY01000105">
    <property type="protein sequence ID" value="HCO24679.1"/>
    <property type="molecule type" value="Genomic_DNA"/>
</dbReference>
<feature type="transmembrane region" description="Helical" evidence="1">
    <location>
        <begin position="12"/>
        <end position="38"/>
    </location>
</feature>
<proteinExistence type="predicted"/>
<gene>
    <name evidence="2" type="ORF">DIT97_17220</name>
</gene>
<keyword evidence="1" id="KW-0812">Transmembrane</keyword>
<evidence type="ECO:0000313" key="3">
    <source>
        <dbReference type="Proteomes" id="UP000263642"/>
    </source>
</evidence>
<dbReference type="Proteomes" id="UP000263642">
    <property type="component" value="Unassembled WGS sequence"/>
</dbReference>
<name>A0A3D3R7D9_9PLAN</name>
<dbReference type="AlphaFoldDB" id="A0A3D3R7D9"/>
<comment type="caution">
    <text evidence="2">The sequence shown here is derived from an EMBL/GenBank/DDBJ whole genome shotgun (WGS) entry which is preliminary data.</text>
</comment>